<reference evidence="6" key="1">
    <citation type="submission" date="2021-03" db="EMBL/GenBank/DDBJ databases">
        <authorList>
            <person name="Palmer J.M."/>
        </authorList>
    </citation>
    <scope>NUCLEOTIDE SEQUENCE</scope>
    <source>
        <strain evidence="6">ARV_011</strain>
    </source>
</reference>
<keyword evidence="3" id="KW-0862">Zinc</keyword>
<dbReference type="PANTHER" id="PTHR20922:SF13">
    <property type="entry name" value="DNL-TYPE ZINC FINGER PROTEIN"/>
    <property type="match status" value="1"/>
</dbReference>
<dbReference type="EMBL" id="JAHMUF010000017">
    <property type="protein sequence ID" value="KAG7192611.1"/>
    <property type="molecule type" value="Genomic_DNA"/>
</dbReference>
<dbReference type="GO" id="GO:0051087">
    <property type="term" value="F:protein-folding chaperone binding"/>
    <property type="evidence" value="ECO:0007669"/>
    <property type="project" value="TreeGrafter"/>
</dbReference>
<dbReference type="InterPro" id="IPR007853">
    <property type="entry name" value="Znf_DNL-typ"/>
</dbReference>
<evidence type="ECO:0000313" key="6">
    <source>
        <dbReference type="EMBL" id="KAG7192611.1"/>
    </source>
</evidence>
<evidence type="ECO:0000256" key="1">
    <source>
        <dbReference type="ARBA" id="ARBA00022723"/>
    </source>
</evidence>
<sequence length="159" mass="18032">MRSSSLLPISRTLRSCSRPLLVRGIPLQWRRQFQLSTTRYQNKTPEEGDDSRPVLGKVDPQLMLAFTCKVCNTRSSHTLSKQGYEKGSVLIQCPGCKNRHLIADNLRIFRDNNFNLEQVLKLQGDSFSTSVGDLVFEDLESLKKAMEKVKAEEEAAKES</sequence>
<dbReference type="PANTHER" id="PTHR20922">
    <property type="entry name" value="DNL-TYPE ZINC FINGER PROTEIN"/>
    <property type="match status" value="1"/>
</dbReference>
<dbReference type="OrthoDB" id="512667at2759"/>
<dbReference type="Pfam" id="PF05180">
    <property type="entry name" value="zf-DNL"/>
    <property type="match status" value="1"/>
</dbReference>
<accession>A0A9P8AHA6</accession>
<dbReference type="GO" id="GO:0050821">
    <property type="term" value="P:protein stabilization"/>
    <property type="evidence" value="ECO:0007669"/>
    <property type="project" value="TreeGrafter"/>
</dbReference>
<dbReference type="InterPro" id="IPR024158">
    <property type="entry name" value="Mt_import_TIM15"/>
</dbReference>
<protein>
    <recommendedName>
        <fullName evidence="5">DNL-type domain-containing protein</fullName>
    </recommendedName>
</protein>
<organism evidence="6 7">
    <name type="scientific">Scheffersomyces spartinae</name>
    <dbReference type="NCBI Taxonomy" id="45513"/>
    <lineage>
        <taxon>Eukaryota</taxon>
        <taxon>Fungi</taxon>
        <taxon>Dikarya</taxon>
        <taxon>Ascomycota</taxon>
        <taxon>Saccharomycotina</taxon>
        <taxon>Pichiomycetes</taxon>
        <taxon>Debaryomycetaceae</taxon>
        <taxon>Scheffersomyces</taxon>
    </lineage>
</organism>
<dbReference type="GO" id="GO:0005739">
    <property type="term" value="C:mitochondrion"/>
    <property type="evidence" value="ECO:0007669"/>
    <property type="project" value="TreeGrafter"/>
</dbReference>
<keyword evidence="7" id="KW-1185">Reference proteome</keyword>
<evidence type="ECO:0000256" key="4">
    <source>
        <dbReference type="PROSITE-ProRule" id="PRU00834"/>
    </source>
</evidence>
<dbReference type="GO" id="GO:0008270">
    <property type="term" value="F:zinc ion binding"/>
    <property type="evidence" value="ECO:0007669"/>
    <property type="project" value="UniProtKB-KW"/>
</dbReference>
<evidence type="ECO:0000313" key="7">
    <source>
        <dbReference type="Proteomes" id="UP000790833"/>
    </source>
</evidence>
<gene>
    <name evidence="6" type="ORF">KQ657_001711</name>
</gene>
<dbReference type="GO" id="GO:0006457">
    <property type="term" value="P:protein folding"/>
    <property type="evidence" value="ECO:0007669"/>
    <property type="project" value="TreeGrafter"/>
</dbReference>
<feature type="domain" description="DNL-type" evidence="5">
    <location>
        <begin position="57"/>
        <end position="152"/>
    </location>
</feature>
<evidence type="ECO:0000259" key="5">
    <source>
        <dbReference type="PROSITE" id="PS51501"/>
    </source>
</evidence>
<keyword evidence="2 4" id="KW-0863">Zinc-finger</keyword>
<evidence type="ECO:0000256" key="2">
    <source>
        <dbReference type="ARBA" id="ARBA00022771"/>
    </source>
</evidence>
<evidence type="ECO:0000256" key="3">
    <source>
        <dbReference type="ARBA" id="ARBA00022833"/>
    </source>
</evidence>
<name>A0A9P8AHA6_9ASCO</name>
<dbReference type="PROSITE" id="PS51501">
    <property type="entry name" value="ZF_DNL"/>
    <property type="match status" value="1"/>
</dbReference>
<proteinExistence type="predicted"/>
<dbReference type="RefSeq" id="XP_043048161.1">
    <property type="nucleotide sequence ID" value="XM_043192497.1"/>
</dbReference>
<dbReference type="Proteomes" id="UP000790833">
    <property type="component" value="Unassembled WGS sequence"/>
</dbReference>
<dbReference type="GO" id="GO:0030150">
    <property type="term" value="P:protein import into mitochondrial matrix"/>
    <property type="evidence" value="ECO:0007669"/>
    <property type="project" value="TreeGrafter"/>
</dbReference>
<keyword evidence="1" id="KW-0479">Metal-binding</keyword>
<dbReference type="GeneID" id="66115085"/>
<dbReference type="AlphaFoldDB" id="A0A9P8AHA6"/>
<comment type="caution">
    <text evidence="6">The sequence shown here is derived from an EMBL/GenBank/DDBJ whole genome shotgun (WGS) entry which is preliminary data.</text>
</comment>